<dbReference type="AlphaFoldDB" id="F8CKX2"/>
<protein>
    <submittedName>
        <fullName evidence="2">Uncharacterized protein</fullName>
    </submittedName>
</protein>
<sequence>MLDTPHLSVLAARDDPDGRLGAYDTTSQDAGMLAARMERGHGRDAWEQADEWVIRTAEQEAPWMGPELLAHVQAFSPGARVWVHTSLERNSPFLPRGSGPPR</sequence>
<dbReference type="KEGG" id="mfu:LILAB_09870"/>
<evidence type="ECO:0000256" key="1">
    <source>
        <dbReference type="SAM" id="MobiDB-lite"/>
    </source>
</evidence>
<dbReference type="Proteomes" id="UP000000488">
    <property type="component" value="Chromosome"/>
</dbReference>
<name>F8CKX2_MYXFH</name>
<proteinExistence type="predicted"/>
<feature type="region of interest" description="Disordered" evidence="1">
    <location>
        <begin position="1"/>
        <end position="26"/>
    </location>
</feature>
<evidence type="ECO:0000313" key="3">
    <source>
        <dbReference type="Proteomes" id="UP000000488"/>
    </source>
</evidence>
<dbReference type="EMBL" id="CP002830">
    <property type="protein sequence ID" value="AEI63885.1"/>
    <property type="molecule type" value="Genomic_DNA"/>
</dbReference>
<dbReference type="HOGENOM" id="CLU_2274320_0_0_7"/>
<reference evidence="2 3" key="1">
    <citation type="journal article" date="2011" name="J. Bacteriol.">
        <title>Genome sequence of the halotolerant marine bacterium Myxococcus fulvus HW-1.</title>
        <authorList>
            <person name="Li Z.F."/>
            <person name="Li X."/>
            <person name="Liu H."/>
            <person name="Liu X."/>
            <person name="Han K."/>
            <person name="Wu Z.H."/>
            <person name="Hu W."/>
            <person name="Li F.F."/>
            <person name="Li Y.Z."/>
        </authorList>
    </citation>
    <scope>NUCLEOTIDE SEQUENCE [LARGE SCALE GENOMIC DNA]</scope>
    <source>
        <strain evidence="3">ATCC BAA-855 / HW-1</strain>
    </source>
</reference>
<evidence type="ECO:0000313" key="2">
    <source>
        <dbReference type="EMBL" id="AEI63885.1"/>
    </source>
</evidence>
<accession>F8CKX2</accession>
<organism evidence="2 3">
    <name type="scientific">Myxococcus fulvus (strain ATCC BAA-855 / HW-1)</name>
    <dbReference type="NCBI Taxonomy" id="483219"/>
    <lineage>
        <taxon>Bacteria</taxon>
        <taxon>Pseudomonadati</taxon>
        <taxon>Myxococcota</taxon>
        <taxon>Myxococcia</taxon>
        <taxon>Myxococcales</taxon>
        <taxon>Cystobacterineae</taxon>
        <taxon>Myxococcaceae</taxon>
        <taxon>Myxococcus</taxon>
    </lineage>
</organism>
<gene>
    <name evidence="2" type="ordered locus">LILAB_09870</name>
</gene>